<evidence type="ECO:0000256" key="2">
    <source>
        <dbReference type="SAM" id="Phobius"/>
    </source>
</evidence>
<evidence type="ECO:0000256" key="1">
    <source>
        <dbReference type="SAM" id="Coils"/>
    </source>
</evidence>
<feature type="coiled-coil region" evidence="1">
    <location>
        <begin position="72"/>
        <end position="170"/>
    </location>
</feature>
<organism evidence="3 4">
    <name type="scientific">Luteococcus peritonei</name>
    <dbReference type="NCBI Taxonomy" id="88874"/>
    <lineage>
        <taxon>Bacteria</taxon>
        <taxon>Bacillati</taxon>
        <taxon>Actinomycetota</taxon>
        <taxon>Actinomycetes</taxon>
        <taxon>Propionibacteriales</taxon>
        <taxon>Propionibacteriaceae</taxon>
        <taxon>Luteococcus</taxon>
    </lineage>
</organism>
<evidence type="ECO:0000313" key="4">
    <source>
        <dbReference type="Proteomes" id="UP001597326"/>
    </source>
</evidence>
<accession>A0ABW4RWV7</accession>
<dbReference type="EMBL" id="JBHUFZ010000016">
    <property type="protein sequence ID" value="MFD1890108.1"/>
    <property type="molecule type" value="Genomic_DNA"/>
</dbReference>
<comment type="caution">
    <text evidence="3">The sequence shown here is derived from an EMBL/GenBank/DDBJ whole genome shotgun (WGS) entry which is preliminary data.</text>
</comment>
<sequence>MADEKPTTDRTVADENPSRFRSPAFMVLVAGTVVALACAFGPTWMVRAGLAVALLTAFASLALTWREMDRMVARHMEELAAARALTKQARDEARSAARSHHAESMAMIARFNKRQAAYREQIAAAQAEMEQLRTNLAGVSLDAEAKQTRISALNNTIRQLENELAGLERGDDVLNLPRRGTTRRVDLTGLPLVYPTDQVRQA</sequence>
<keyword evidence="2" id="KW-0812">Transmembrane</keyword>
<evidence type="ECO:0000313" key="3">
    <source>
        <dbReference type="EMBL" id="MFD1890108.1"/>
    </source>
</evidence>
<feature type="transmembrane region" description="Helical" evidence="2">
    <location>
        <begin position="48"/>
        <end position="65"/>
    </location>
</feature>
<keyword evidence="4" id="KW-1185">Reference proteome</keyword>
<dbReference type="Gene3D" id="1.20.5.340">
    <property type="match status" value="1"/>
</dbReference>
<protein>
    <submittedName>
        <fullName evidence="3">Uncharacterized protein</fullName>
    </submittedName>
</protein>
<dbReference type="Proteomes" id="UP001597326">
    <property type="component" value="Unassembled WGS sequence"/>
</dbReference>
<keyword evidence="2" id="KW-0472">Membrane</keyword>
<feature type="transmembrane region" description="Helical" evidence="2">
    <location>
        <begin position="24"/>
        <end position="42"/>
    </location>
</feature>
<dbReference type="RefSeq" id="WP_343873065.1">
    <property type="nucleotide sequence ID" value="NZ_BAAAIX010000013.1"/>
</dbReference>
<gene>
    <name evidence="3" type="ORF">ACFSCS_07915</name>
</gene>
<reference evidence="4" key="1">
    <citation type="journal article" date="2019" name="Int. J. Syst. Evol. Microbiol.">
        <title>The Global Catalogue of Microorganisms (GCM) 10K type strain sequencing project: providing services to taxonomists for standard genome sequencing and annotation.</title>
        <authorList>
            <consortium name="The Broad Institute Genomics Platform"/>
            <consortium name="The Broad Institute Genome Sequencing Center for Infectious Disease"/>
            <person name="Wu L."/>
            <person name="Ma J."/>
        </authorList>
    </citation>
    <scope>NUCLEOTIDE SEQUENCE [LARGE SCALE GENOMIC DNA]</scope>
    <source>
        <strain evidence="4">CAIM 431</strain>
    </source>
</reference>
<name>A0ABW4RWV7_9ACTN</name>
<keyword evidence="1" id="KW-0175">Coiled coil</keyword>
<proteinExistence type="predicted"/>
<keyword evidence="2" id="KW-1133">Transmembrane helix</keyword>